<gene>
    <name evidence="1" type="ORF">FGU71_06330</name>
</gene>
<reference evidence="1 2" key="1">
    <citation type="submission" date="2019-06" db="EMBL/GenBank/DDBJ databases">
        <title>Erythrobacter insulae sp. nov., isolated from a tidal flat.</title>
        <authorList>
            <person name="Yoon J.-H."/>
        </authorList>
    </citation>
    <scope>NUCLEOTIDE SEQUENCE [LARGE SCALE GENOMIC DNA]</scope>
    <source>
        <strain evidence="1 2">JBTF-M21</strain>
    </source>
</reference>
<comment type="caution">
    <text evidence="1">The sequence shown here is derived from an EMBL/GenBank/DDBJ whole genome shotgun (WGS) entry which is preliminary data.</text>
</comment>
<organism evidence="1 2">
    <name type="scientific">Erythrobacter insulae</name>
    <dbReference type="NCBI Taxonomy" id="2584124"/>
    <lineage>
        <taxon>Bacteria</taxon>
        <taxon>Pseudomonadati</taxon>
        <taxon>Pseudomonadota</taxon>
        <taxon>Alphaproteobacteria</taxon>
        <taxon>Sphingomonadales</taxon>
        <taxon>Erythrobacteraceae</taxon>
        <taxon>Erythrobacter/Porphyrobacter group</taxon>
        <taxon>Erythrobacter</taxon>
    </lineage>
</organism>
<evidence type="ECO:0000313" key="2">
    <source>
        <dbReference type="Proteomes" id="UP000316343"/>
    </source>
</evidence>
<accession>A0A547PBK0</accession>
<dbReference type="InterPro" id="IPR021251">
    <property type="entry name" value="DUF2793"/>
</dbReference>
<dbReference type="EMBL" id="VHJK01000001">
    <property type="protein sequence ID" value="TRD11511.1"/>
    <property type="molecule type" value="Genomic_DNA"/>
</dbReference>
<name>A0A547PBK0_9SPHN</name>
<protein>
    <submittedName>
        <fullName evidence="1">DUF2793 domain-containing protein</fullName>
    </submittedName>
</protein>
<evidence type="ECO:0000313" key="1">
    <source>
        <dbReference type="EMBL" id="TRD11511.1"/>
    </source>
</evidence>
<dbReference type="Pfam" id="PF10983">
    <property type="entry name" value="DUF2793"/>
    <property type="match status" value="1"/>
</dbReference>
<dbReference type="Proteomes" id="UP000316343">
    <property type="component" value="Unassembled WGS sequence"/>
</dbReference>
<dbReference type="OrthoDB" id="564699at2"/>
<sequence>MKMGGRGSSTSKPCTHLMITWGLLPFAIEDSLGAPPAETTDGKCYRIDSSPTGEWAERENQIALKVAGAWVFIAPQKGMRVFDRSTNQFWVFKSNWVKAMEPESPVGGNVIDTEARAAIEALTQALRNAGIFPTSA</sequence>
<dbReference type="AlphaFoldDB" id="A0A547PBK0"/>
<keyword evidence="2" id="KW-1185">Reference proteome</keyword>
<proteinExistence type="predicted"/>